<dbReference type="HAMAP" id="MF_00379">
    <property type="entry name" value="GTPase_MnmE"/>
    <property type="match status" value="1"/>
</dbReference>
<evidence type="ECO:0000259" key="9">
    <source>
        <dbReference type="Pfam" id="PF10396"/>
    </source>
</evidence>
<feature type="domain" description="G" evidence="8">
    <location>
        <begin position="214"/>
        <end position="301"/>
    </location>
</feature>
<dbReference type="Gene3D" id="1.20.120.430">
    <property type="entry name" value="tRNA modification GTPase MnmE domain 2"/>
    <property type="match status" value="1"/>
</dbReference>
<comment type="similarity">
    <text evidence="1 7">Belongs to the TRAFAC class TrmE-Era-EngA-EngB-Septin-like GTPase superfamily. TrmE GTPase family.</text>
</comment>
<keyword evidence="5 7" id="KW-0630">Potassium</keyword>
<dbReference type="InterPro" id="IPR004520">
    <property type="entry name" value="GTPase_MnmE"/>
</dbReference>
<feature type="domain" description="MnmE helical" evidence="10">
    <location>
        <begin position="120"/>
        <end position="421"/>
    </location>
</feature>
<dbReference type="NCBIfam" id="TIGR00231">
    <property type="entry name" value="small_GTP"/>
    <property type="match status" value="1"/>
</dbReference>
<keyword evidence="7" id="KW-0963">Cytoplasm</keyword>
<dbReference type="GO" id="GO:0030488">
    <property type="term" value="P:tRNA methylation"/>
    <property type="evidence" value="ECO:0007669"/>
    <property type="project" value="TreeGrafter"/>
</dbReference>
<dbReference type="GO" id="GO:0046872">
    <property type="term" value="F:metal ion binding"/>
    <property type="evidence" value="ECO:0007669"/>
    <property type="project" value="UniProtKB-KW"/>
</dbReference>
<evidence type="ECO:0000313" key="12">
    <source>
        <dbReference type="Proteomes" id="UP000433104"/>
    </source>
</evidence>
<evidence type="ECO:0000313" key="11">
    <source>
        <dbReference type="EMBL" id="MXO86841.1"/>
    </source>
</evidence>
<dbReference type="InterPro" id="IPR027266">
    <property type="entry name" value="TrmE/GcvT-like"/>
</dbReference>
<evidence type="ECO:0000256" key="7">
    <source>
        <dbReference type="HAMAP-Rule" id="MF_00379"/>
    </source>
</evidence>
<dbReference type="SUPFAM" id="SSF116878">
    <property type="entry name" value="TrmE connector domain"/>
    <property type="match status" value="1"/>
</dbReference>
<comment type="caution">
    <text evidence="7">Lacks conserved residue(s) required for the propagation of feature annotation.</text>
</comment>
<evidence type="ECO:0000256" key="5">
    <source>
        <dbReference type="ARBA" id="ARBA00022958"/>
    </source>
</evidence>
<dbReference type="FunFam" id="3.30.1360.120:FF:000007">
    <property type="entry name" value="tRNA modification GTPase GTPBP3, mitochondrial"/>
    <property type="match status" value="1"/>
</dbReference>
<keyword evidence="7" id="KW-0460">Magnesium</keyword>
<keyword evidence="3 7" id="KW-0547">Nucleotide-binding</keyword>
<dbReference type="GO" id="GO:0005737">
    <property type="term" value="C:cytoplasm"/>
    <property type="evidence" value="ECO:0007669"/>
    <property type="project" value="UniProtKB-SubCell"/>
</dbReference>
<organism evidence="11 12">
    <name type="scientific">Parapontixanthobacter aurantiacus</name>
    <dbReference type="NCBI Taxonomy" id="1463599"/>
    <lineage>
        <taxon>Bacteria</taxon>
        <taxon>Pseudomonadati</taxon>
        <taxon>Pseudomonadota</taxon>
        <taxon>Alphaproteobacteria</taxon>
        <taxon>Sphingomonadales</taxon>
        <taxon>Erythrobacteraceae</taxon>
        <taxon>Parapontixanthobacter</taxon>
    </lineage>
</organism>
<dbReference type="GO" id="GO:0003924">
    <property type="term" value="F:GTPase activity"/>
    <property type="evidence" value="ECO:0007669"/>
    <property type="project" value="UniProtKB-UniRule"/>
</dbReference>
<name>A0A844ZE92_9SPHN</name>
<comment type="cofactor">
    <cofactor evidence="7">
        <name>K(+)</name>
        <dbReference type="ChEBI" id="CHEBI:29103"/>
    </cofactor>
    <text evidence="7">Binds 1 potassium ion per subunit.</text>
</comment>
<dbReference type="Pfam" id="PF01926">
    <property type="entry name" value="MMR_HSR1"/>
    <property type="match status" value="1"/>
</dbReference>
<evidence type="ECO:0000256" key="6">
    <source>
        <dbReference type="ARBA" id="ARBA00023134"/>
    </source>
</evidence>
<dbReference type="Pfam" id="PF12631">
    <property type="entry name" value="MnmE_helical"/>
    <property type="match status" value="1"/>
</dbReference>
<feature type="domain" description="GTP-binding protein TrmE N-terminal" evidence="9">
    <location>
        <begin position="3"/>
        <end position="117"/>
    </location>
</feature>
<comment type="subunit">
    <text evidence="7">Homodimer. Heterotetramer of two MnmE and two MnmG subunits.</text>
</comment>
<dbReference type="InterPro" id="IPR005225">
    <property type="entry name" value="Small_GTP-bd"/>
</dbReference>
<evidence type="ECO:0000259" key="10">
    <source>
        <dbReference type="Pfam" id="PF12631"/>
    </source>
</evidence>
<dbReference type="InterPro" id="IPR027417">
    <property type="entry name" value="P-loop_NTPase"/>
</dbReference>
<dbReference type="NCBIfam" id="NF003661">
    <property type="entry name" value="PRK05291.1-3"/>
    <property type="match status" value="1"/>
</dbReference>
<evidence type="ECO:0000259" key="8">
    <source>
        <dbReference type="Pfam" id="PF01926"/>
    </source>
</evidence>
<dbReference type="SUPFAM" id="SSF52540">
    <property type="entry name" value="P-loop containing nucleoside triphosphate hydrolases"/>
    <property type="match status" value="1"/>
</dbReference>
<dbReference type="GO" id="GO:0005525">
    <property type="term" value="F:GTP binding"/>
    <property type="evidence" value="ECO:0007669"/>
    <property type="project" value="UniProtKB-UniRule"/>
</dbReference>
<dbReference type="InterPro" id="IPR031168">
    <property type="entry name" value="G_TrmE"/>
</dbReference>
<dbReference type="Gene3D" id="3.30.1360.120">
    <property type="entry name" value="Probable tRNA modification gtpase trme, domain 1"/>
    <property type="match status" value="1"/>
</dbReference>
<comment type="subcellular location">
    <subcellularLocation>
        <location evidence="7">Cytoplasm</location>
    </subcellularLocation>
</comment>
<evidence type="ECO:0000256" key="3">
    <source>
        <dbReference type="ARBA" id="ARBA00022741"/>
    </source>
</evidence>
<dbReference type="PANTHER" id="PTHR42714:SF2">
    <property type="entry name" value="TRNA MODIFICATION GTPASE GTPBP3, MITOCHONDRIAL"/>
    <property type="match status" value="1"/>
</dbReference>
<keyword evidence="4 7" id="KW-0378">Hydrolase</keyword>
<dbReference type="GO" id="GO:0002098">
    <property type="term" value="P:tRNA wobble uridine modification"/>
    <property type="evidence" value="ECO:0007669"/>
    <property type="project" value="TreeGrafter"/>
</dbReference>
<dbReference type="AlphaFoldDB" id="A0A844ZE92"/>
<dbReference type="InterPro" id="IPR025867">
    <property type="entry name" value="MnmE_helical"/>
</dbReference>
<dbReference type="CDD" id="cd14858">
    <property type="entry name" value="TrmE_N"/>
    <property type="match status" value="1"/>
</dbReference>
<dbReference type="EMBL" id="WTYW01000004">
    <property type="protein sequence ID" value="MXO86841.1"/>
    <property type="molecule type" value="Genomic_DNA"/>
</dbReference>
<dbReference type="Gene3D" id="3.40.50.300">
    <property type="entry name" value="P-loop containing nucleotide triphosphate hydrolases"/>
    <property type="match status" value="1"/>
</dbReference>
<feature type="binding site" evidence="7">
    <location>
        <position position="247"/>
    </location>
    <ligand>
        <name>Mg(2+)</name>
        <dbReference type="ChEBI" id="CHEBI:18420"/>
    </ligand>
</feature>
<dbReference type="SUPFAM" id="SSF103025">
    <property type="entry name" value="Folate-binding domain"/>
    <property type="match status" value="1"/>
</dbReference>
<feature type="binding site" evidence="7">
    <location>
        <begin position="241"/>
        <end position="247"/>
    </location>
    <ligand>
        <name>GTP</name>
        <dbReference type="ChEBI" id="CHEBI:37565"/>
    </ligand>
</feature>
<evidence type="ECO:0000256" key="2">
    <source>
        <dbReference type="ARBA" id="ARBA00022694"/>
    </source>
</evidence>
<feature type="binding site" evidence="7">
    <location>
        <begin position="266"/>
        <end position="269"/>
    </location>
    <ligand>
        <name>GTP</name>
        <dbReference type="ChEBI" id="CHEBI:37565"/>
    </ligand>
</feature>
<sequence>MDTIFALSSGSPPAAIGVIRVSGPAARQVGIRLAGSLPAPREAALRSLRGDDGQLLDKALVLFFDGPRTATGEDLLELHCHGGRAVIAAVQQALSRFEGVRAAVPGEFTRRAFANGRIDLAEAEGLSELLSAETELQRRSAIALTSGALSRQVEQWRSAILNLSASVESVLDFGDEDDVAELPPDFTDRVAALAAEMTRWLDRPRAEKLREGFRIVLAGPPNSGKSTLFNALLEEAVAITSAEAGTTRDVIERPVSLDGMPLVLIDTAGLRDEGAGEIEVIGIGKAQEQIERADCVLWLGPEGEGPDGAIELESRIDDASTVRKTNPAFRVSAVTGEGVDALRSGLLNIARDTLPKPGDVALNVRQAGLIREASEALEQIERVCDPLLVAEHLRLARAAMDSLTGRASTEDMLDNLFGRFCIGK</sequence>
<feature type="binding site" evidence="7">
    <location>
        <position position="20"/>
    </location>
    <ligand>
        <name>(6S)-5-formyl-5,6,7,8-tetrahydrofolate</name>
        <dbReference type="ChEBI" id="CHEBI:57457"/>
    </ligand>
</feature>
<dbReference type="CDD" id="cd04164">
    <property type="entry name" value="trmE"/>
    <property type="match status" value="1"/>
</dbReference>
<dbReference type="Proteomes" id="UP000433104">
    <property type="component" value="Unassembled WGS sequence"/>
</dbReference>
<dbReference type="OrthoDB" id="9805918at2"/>
<dbReference type="InterPro" id="IPR006073">
    <property type="entry name" value="GTP-bd"/>
</dbReference>
<dbReference type="PANTHER" id="PTHR42714">
    <property type="entry name" value="TRNA MODIFICATION GTPASE GTPBP3"/>
    <property type="match status" value="1"/>
</dbReference>
<feature type="binding site" evidence="7">
    <location>
        <position position="424"/>
    </location>
    <ligand>
        <name>(6S)-5-formyl-5,6,7,8-tetrahydrofolate</name>
        <dbReference type="ChEBI" id="CHEBI:57457"/>
    </ligand>
</feature>
<comment type="caution">
    <text evidence="11">The sequence shown here is derived from an EMBL/GenBank/DDBJ whole genome shotgun (WGS) entry which is preliminary data.</text>
</comment>
<dbReference type="InterPro" id="IPR018948">
    <property type="entry name" value="GTP-bd_TrmE_N"/>
</dbReference>
<feature type="binding site" evidence="7">
    <location>
        <begin position="222"/>
        <end position="227"/>
    </location>
    <ligand>
        <name>GTP</name>
        <dbReference type="ChEBI" id="CHEBI:37565"/>
    </ligand>
</feature>
<dbReference type="InterPro" id="IPR027368">
    <property type="entry name" value="MnmE_dom2"/>
</dbReference>
<proteinExistence type="inferred from homology"/>
<gene>
    <name evidence="7 11" type="primary">mnmE</name>
    <name evidence="7" type="synonym">trmE</name>
    <name evidence="11" type="ORF">GRI38_12470</name>
</gene>
<protein>
    <recommendedName>
        <fullName evidence="7">tRNA modification GTPase MnmE</fullName>
        <ecNumber evidence="7">3.6.-.-</ecNumber>
    </recommendedName>
</protein>
<keyword evidence="6 7" id="KW-0342">GTP-binding</keyword>
<feature type="binding site" evidence="7">
    <location>
        <position position="226"/>
    </location>
    <ligand>
        <name>Mg(2+)</name>
        <dbReference type="ChEBI" id="CHEBI:18420"/>
    </ligand>
</feature>
<keyword evidence="2 7" id="KW-0819">tRNA processing</keyword>
<dbReference type="EC" id="3.6.-.-" evidence="7"/>
<reference evidence="11 12" key="1">
    <citation type="submission" date="2019-12" db="EMBL/GenBank/DDBJ databases">
        <title>Genomic-based taxomic classification of the family Erythrobacteraceae.</title>
        <authorList>
            <person name="Xu L."/>
        </authorList>
    </citation>
    <scope>NUCLEOTIDE SEQUENCE [LARGE SCALE GENOMIC DNA]</scope>
    <source>
        <strain evidence="11 12">MCCC 1A09962</strain>
    </source>
</reference>
<keyword evidence="7" id="KW-0479">Metal-binding</keyword>
<evidence type="ECO:0000256" key="4">
    <source>
        <dbReference type="ARBA" id="ARBA00022801"/>
    </source>
</evidence>
<keyword evidence="12" id="KW-1185">Reference proteome</keyword>
<evidence type="ECO:0000256" key="1">
    <source>
        <dbReference type="ARBA" id="ARBA00011043"/>
    </source>
</evidence>
<feature type="binding site" evidence="7">
    <location>
        <position position="117"/>
    </location>
    <ligand>
        <name>(6S)-5-formyl-5,6,7,8-tetrahydrofolate</name>
        <dbReference type="ChEBI" id="CHEBI:57457"/>
    </ligand>
</feature>
<comment type="function">
    <text evidence="7">Exhibits a very high intrinsic GTPase hydrolysis rate. Involved in the addition of a carboxymethylaminomethyl (cmnm) group at the wobble position (U34) of certain tRNAs, forming tRNA-cmnm(5)s(2)U34.</text>
</comment>
<dbReference type="Pfam" id="PF10396">
    <property type="entry name" value="TrmE_N"/>
    <property type="match status" value="1"/>
</dbReference>
<dbReference type="RefSeq" id="WP_160684604.1">
    <property type="nucleotide sequence ID" value="NZ_WTYW01000004.1"/>
</dbReference>
<feature type="binding site" evidence="7">
    <location>
        <position position="77"/>
    </location>
    <ligand>
        <name>(6S)-5-formyl-5,6,7,8-tetrahydrofolate</name>
        <dbReference type="ChEBI" id="CHEBI:57457"/>
    </ligand>
</feature>
<accession>A0A844ZE92</accession>